<dbReference type="Proteomes" id="UP000028493">
    <property type="component" value="Unassembled WGS sequence"/>
</dbReference>
<dbReference type="HOGENOM" id="CLU_3224034_0_0_6"/>
<gene>
    <name evidence="1" type="ORF">XBKB1_530030</name>
</gene>
<proteinExistence type="predicted"/>
<evidence type="ECO:0000313" key="1">
    <source>
        <dbReference type="EMBL" id="CDH26263.1"/>
    </source>
</evidence>
<sequence>MEPQNLSVWALLLTIRHLLLQVSMFIDRLKNSLEAISVLRGSRR</sequence>
<protein>
    <submittedName>
        <fullName evidence="1">Uncharacterized protein</fullName>
    </submittedName>
</protein>
<comment type="caution">
    <text evidence="1">The sequence shown here is derived from an EMBL/GenBank/DDBJ whole genome shotgun (WGS) entry which is preliminary data.</text>
</comment>
<organism evidence="1">
    <name type="scientific">Xenorhabdus bovienii str. kraussei Becker Underwood</name>
    <dbReference type="NCBI Taxonomy" id="1398204"/>
    <lineage>
        <taxon>Bacteria</taxon>
        <taxon>Pseudomonadati</taxon>
        <taxon>Pseudomonadota</taxon>
        <taxon>Gammaproteobacteria</taxon>
        <taxon>Enterobacterales</taxon>
        <taxon>Morganellaceae</taxon>
        <taxon>Xenorhabdus</taxon>
    </lineage>
</organism>
<name>A0A077PYF7_XENBV</name>
<dbReference type="AlphaFoldDB" id="A0A077PYF7"/>
<reference evidence="1" key="1">
    <citation type="submission" date="2013-07" db="EMBL/GenBank/DDBJ databases">
        <title>Sub-species coevolution in mutualistic symbiosis.</title>
        <authorList>
            <person name="Murfin K."/>
            <person name="Klassen J."/>
            <person name="Lee M."/>
            <person name="Forst S."/>
            <person name="Stock P."/>
            <person name="Goodrich-Blair H."/>
        </authorList>
    </citation>
    <scope>NUCLEOTIDE SEQUENCE [LARGE SCALE GENOMIC DNA]</scope>
    <source>
        <strain evidence="1">Kraussei Becker Underwood</strain>
    </source>
</reference>
<dbReference type="EMBL" id="CBSZ010000388">
    <property type="protein sequence ID" value="CDH26263.1"/>
    <property type="molecule type" value="Genomic_DNA"/>
</dbReference>
<accession>A0A077PYF7</accession>